<dbReference type="AlphaFoldDB" id="A0A934MXH8"/>
<gene>
    <name evidence="1" type="ORF">I8J31_16775</name>
</gene>
<evidence type="ECO:0000313" key="1">
    <source>
        <dbReference type="EMBL" id="MBJ7539334.1"/>
    </source>
</evidence>
<reference evidence="1" key="1">
    <citation type="submission" date="2020-12" db="EMBL/GenBank/DDBJ databases">
        <title>Marinomonas arctica sp. nov., a psychrotolerant bacterium isolated from the Arctic.</title>
        <authorList>
            <person name="Zhang Y."/>
        </authorList>
    </citation>
    <scope>NUCLEOTIDE SEQUENCE</scope>
    <source>
        <strain evidence="1">C1424</strain>
    </source>
</reference>
<dbReference type="RefSeq" id="WP_199469737.1">
    <property type="nucleotide sequence ID" value="NZ_JAEMNX010000023.1"/>
</dbReference>
<keyword evidence="2" id="KW-1185">Reference proteome</keyword>
<protein>
    <submittedName>
        <fullName evidence="1">Uncharacterized protein</fullName>
    </submittedName>
</protein>
<organism evidence="1 2">
    <name type="scientific">Marinomonas transparens</name>
    <dbReference type="NCBI Taxonomy" id="2795388"/>
    <lineage>
        <taxon>Bacteria</taxon>
        <taxon>Pseudomonadati</taxon>
        <taxon>Pseudomonadota</taxon>
        <taxon>Gammaproteobacteria</taxon>
        <taxon>Oceanospirillales</taxon>
        <taxon>Oceanospirillaceae</taxon>
        <taxon>Marinomonas</taxon>
    </lineage>
</organism>
<sequence length="49" mass="5750">MSIAYTPWPEAFAKTYREKGYWTDRPLEDLIDNVLLTNARIQYQKVTAA</sequence>
<dbReference type="Proteomes" id="UP000628710">
    <property type="component" value="Unassembled WGS sequence"/>
</dbReference>
<evidence type="ECO:0000313" key="2">
    <source>
        <dbReference type="Proteomes" id="UP000628710"/>
    </source>
</evidence>
<name>A0A934MXH8_9GAMM</name>
<accession>A0A934MXH8</accession>
<dbReference type="EMBL" id="JAEMNX010000023">
    <property type="protein sequence ID" value="MBJ7539334.1"/>
    <property type="molecule type" value="Genomic_DNA"/>
</dbReference>
<proteinExistence type="predicted"/>
<comment type="caution">
    <text evidence="1">The sequence shown here is derived from an EMBL/GenBank/DDBJ whole genome shotgun (WGS) entry which is preliminary data.</text>
</comment>